<reference evidence="5" key="2">
    <citation type="submission" date="2025-08" db="UniProtKB">
        <authorList>
            <consortium name="Ensembl"/>
        </authorList>
    </citation>
    <scope>IDENTIFICATION</scope>
</reference>
<dbReference type="RefSeq" id="XP_019220988.1">
    <property type="nucleotide sequence ID" value="XM_019365443.2"/>
</dbReference>
<evidence type="ECO:0000313" key="6">
    <source>
        <dbReference type="Proteomes" id="UP000005207"/>
    </source>
</evidence>
<dbReference type="OrthoDB" id="2384350at2759"/>
<reference evidence="6" key="1">
    <citation type="submission" date="2012-01" db="EMBL/GenBank/DDBJ databases">
        <title>The Genome Sequence of Oreochromis niloticus (Nile Tilapia).</title>
        <authorList>
            <consortium name="Broad Institute Genome Assembly Team"/>
            <consortium name="Broad Institute Sequencing Platform"/>
            <person name="Di Palma F."/>
            <person name="Johnson J."/>
            <person name="Lander E.S."/>
            <person name="Lindblad-Toh K."/>
        </authorList>
    </citation>
    <scope>NUCLEOTIDE SEQUENCE [LARGE SCALE GENOMIC DNA]</scope>
</reference>
<organism evidence="5 6">
    <name type="scientific">Oreochromis niloticus</name>
    <name type="common">Nile tilapia</name>
    <name type="synonym">Tilapia nilotica</name>
    <dbReference type="NCBI Taxonomy" id="8128"/>
    <lineage>
        <taxon>Eukaryota</taxon>
        <taxon>Metazoa</taxon>
        <taxon>Chordata</taxon>
        <taxon>Craniata</taxon>
        <taxon>Vertebrata</taxon>
        <taxon>Euteleostomi</taxon>
        <taxon>Actinopterygii</taxon>
        <taxon>Neopterygii</taxon>
        <taxon>Teleostei</taxon>
        <taxon>Neoteleostei</taxon>
        <taxon>Acanthomorphata</taxon>
        <taxon>Ovalentaria</taxon>
        <taxon>Cichlomorphae</taxon>
        <taxon>Cichliformes</taxon>
        <taxon>Cichlidae</taxon>
        <taxon>African cichlids</taxon>
        <taxon>Pseudocrenilabrinae</taxon>
        <taxon>Oreochromini</taxon>
        <taxon>Oreochromis</taxon>
    </lineage>
</organism>
<accession>A0A669DWV5</accession>
<proteinExistence type="predicted"/>
<dbReference type="InterPro" id="IPR035983">
    <property type="entry name" value="Hect_E3_ubiquitin_ligase"/>
</dbReference>
<dbReference type="Pfam" id="PF00632">
    <property type="entry name" value="HECT"/>
    <property type="match status" value="1"/>
</dbReference>
<dbReference type="InterPro" id="IPR000569">
    <property type="entry name" value="HECT_dom"/>
</dbReference>
<dbReference type="InParanoid" id="A0A669DWV5"/>
<name>A0A669DWV5_ORENI</name>
<gene>
    <name evidence="5" type="primary">LOC102075625</name>
</gene>
<dbReference type="AlphaFoldDB" id="A0A669DWV5"/>
<dbReference type="GeneID" id="102075625"/>
<evidence type="ECO:0000256" key="3">
    <source>
        <dbReference type="PROSITE-ProRule" id="PRU00104"/>
    </source>
</evidence>
<feature type="domain" description="HECT" evidence="4">
    <location>
        <begin position="366"/>
        <end position="688"/>
    </location>
</feature>
<dbReference type="GO" id="GO:0004842">
    <property type="term" value="F:ubiquitin-protein transferase activity"/>
    <property type="evidence" value="ECO:0007669"/>
    <property type="project" value="InterPro"/>
</dbReference>
<feature type="active site" description="Glycyl thioester intermediate" evidence="3">
    <location>
        <position position="655"/>
    </location>
</feature>
<keyword evidence="6" id="KW-1185">Reference proteome</keyword>
<protein>
    <submittedName>
        <fullName evidence="5">Uncharacterized LOC102075625</fullName>
    </submittedName>
</protein>
<evidence type="ECO:0000256" key="2">
    <source>
        <dbReference type="ARBA" id="ARBA00022786"/>
    </source>
</evidence>
<evidence type="ECO:0000259" key="4">
    <source>
        <dbReference type="PROSITE" id="PS50237"/>
    </source>
</evidence>
<dbReference type="SUPFAM" id="SSF56204">
    <property type="entry name" value="Hect, E3 ligase catalytic domain"/>
    <property type="match status" value="1"/>
</dbReference>
<dbReference type="PROSITE" id="PS50237">
    <property type="entry name" value="HECT"/>
    <property type="match status" value="1"/>
</dbReference>
<dbReference type="OMA" id="VPNNFRR"/>
<evidence type="ECO:0000313" key="5">
    <source>
        <dbReference type="Ensembl" id="ENSONIP00000065003.1"/>
    </source>
</evidence>
<reference evidence="5" key="3">
    <citation type="submission" date="2025-09" db="UniProtKB">
        <authorList>
            <consortium name="Ensembl"/>
        </authorList>
    </citation>
    <scope>IDENTIFICATION</scope>
</reference>
<keyword evidence="1" id="KW-0808">Transferase</keyword>
<keyword evidence="2 3" id="KW-0833">Ubl conjugation pathway</keyword>
<dbReference type="Proteomes" id="UP000005207">
    <property type="component" value="Linkage group LG3"/>
</dbReference>
<dbReference type="GeneTree" id="ENSGT00950000182865"/>
<dbReference type="Gene3D" id="3.30.2410.10">
    <property type="entry name" value="Hect, E3 ligase catalytic domain"/>
    <property type="match status" value="1"/>
</dbReference>
<dbReference type="Ensembl" id="ENSONIT00000043968.1">
    <property type="protein sequence ID" value="ENSONIP00000065003.1"/>
    <property type="gene ID" value="ENSONIG00000030838.1"/>
</dbReference>
<dbReference type="Gene3D" id="3.90.1750.10">
    <property type="entry name" value="Hect, E3 ligase catalytic domains"/>
    <property type="match status" value="1"/>
</dbReference>
<dbReference type="KEGG" id="onl:102075625"/>
<sequence length="688" mass="78217">MRLTVIGYHKFGSQVVLRGGLKKKSSVLPIQSRTTYLLPPYFEFSGCYIYLPSLLADFLWTIMSERTAAFRRRVNDIRDRMNAQFNRLLNQDDGEEGTSLLQSFGVFRQQHGGGPVRRPRGGRTRHRQLTFKVSVLRNPTLTHYRSHRDATPATRVVVPVNLNAAEFRQALRDNIADIPLQFDLCKVNGQRLILPLEEETPQEIRARNLLGRSNLYIRPKITEANDDSTGGEVVQSEMAIVLHDTETPDHGRHNVQEPEVISGLHENHTANSSRPGLQEPEVNREEFYIDSAESEVSDLDEAVLASPEQNDSHDEMDLATVLKDFQETHLDTSNYCTVIARRRKILHSACMALSKSYFAWHKLPNIEFVGEMADDYGGPRREFFRLLMVETQNSLGIFEGKPGSLLFSYSQQLLSSNKFYMAGKLIAWSIAHNGPGPRCINRHLFCLMCGQKTSLDDFDVEVFMDDDIKQNIEKVSNCSTPEDLADLKSHLGDWIAGCGIPDIYTATLLDVKRIRGEIVSHFAFHRVASMIQQFVAGMDSCGQFWQMVKRCWKQFLPVFTNAGNKLTRNSFQDLFTIGWSPAGSNRREEEEATIFQWEWWLMAIQEQEVDNTFEELLVFITGADLLPPLGFPQSCNIDFYDQEPGMRRIPYASTCSLSLYLPRGVADEDQFKDLMNDALKGSLGFGKV</sequence>
<evidence type="ECO:0000256" key="1">
    <source>
        <dbReference type="ARBA" id="ARBA00022679"/>
    </source>
</evidence>